<dbReference type="InterPro" id="IPR050416">
    <property type="entry name" value="FAD-linked_Oxidoreductase"/>
</dbReference>
<proteinExistence type="inferred from homology"/>
<dbReference type="PANTHER" id="PTHR42973:SF39">
    <property type="entry name" value="FAD-BINDING PCMH-TYPE DOMAIN-CONTAINING PROTEIN"/>
    <property type="match status" value="1"/>
</dbReference>
<dbReference type="InterPro" id="IPR016169">
    <property type="entry name" value="FAD-bd_PCMH_sub2"/>
</dbReference>
<keyword evidence="5" id="KW-0560">Oxidoreductase</keyword>
<evidence type="ECO:0000256" key="4">
    <source>
        <dbReference type="ARBA" id="ARBA00022827"/>
    </source>
</evidence>
<dbReference type="Proteomes" id="UP001583177">
    <property type="component" value="Unassembled WGS sequence"/>
</dbReference>
<keyword evidence="8" id="KW-1185">Reference proteome</keyword>
<sequence>MFANNSCNPIYPNGTSISGDPDAGEKGCQIGFYPPYSVNATEPVHVQEALKFIKQYNLRSNIKNTGHNGAKSSSYGALSIWTHNLQSFQFHQSFTPKSCGLNGTGANITYMGATVGAGMQDQTLSDALANHNALAVSGTNYDVGVAGWSTSGGHGLATAEYGMGADNIIEAAIVTPTGDLITANECQNSDIFWAIRGGNAGAFGVITSLTVKAYPMPDVRLWTFQVTQKNGTSIGNWYRFVAQVLSYMPDMHAGGFGGYLTTSAPAPGSQLGLVGTFFLFNKPNGTMERLNAELQDFFGSGNATDAAEVTSSTLYFQDLSSLLAMLPSSESVGKGGALQASRLLTRDSLTRDLDLVAEVLLEVGPNFDGPTDGISSPSVSMTMTGSSVPVDNALNPAWRETVLHFIHTRSWKDDVPQSIVESAFHNATYIAGAKLRQLAPNTGAYINEADINEPDWQSSLYGENYPRLFHIKQHIDPDQLLWCPHCPGSEAWVQHDDGKLCMAE</sequence>
<evidence type="ECO:0000313" key="7">
    <source>
        <dbReference type="EMBL" id="KAL1874322.1"/>
    </source>
</evidence>
<dbReference type="InterPro" id="IPR036318">
    <property type="entry name" value="FAD-bd_PCMH-like_sf"/>
</dbReference>
<evidence type="ECO:0000256" key="2">
    <source>
        <dbReference type="ARBA" id="ARBA00005466"/>
    </source>
</evidence>
<dbReference type="EMBL" id="JAWRVE010000023">
    <property type="protein sequence ID" value="KAL1874322.1"/>
    <property type="molecule type" value="Genomic_DNA"/>
</dbReference>
<protein>
    <recommendedName>
        <fullName evidence="6">FAD-binding PCMH-type domain-containing protein</fullName>
    </recommendedName>
</protein>
<dbReference type="Pfam" id="PF08031">
    <property type="entry name" value="BBE"/>
    <property type="match status" value="1"/>
</dbReference>
<evidence type="ECO:0000256" key="5">
    <source>
        <dbReference type="ARBA" id="ARBA00023002"/>
    </source>
</evidence>
<dbReference type="InterPro" id="IPR012951">
    <property type="entry name" value="BBE"/>
</dbReference>
<dbReference type="Pfam" id="PF01565">
    <property type="entry name" value="FAD_binding_4"/>
    <property type="match status" value="1"/>
</dbReference>
<dbReference type="InterPro" id="IPR016166">
    <property type="entry name" value="FAD-bd_PCMH"/>
</dbReference>
<comment type="caution">
    <text evidence="7">The sequence shown here is derived from an EMBL/GenBank/DDBJ whole genome shotgun (WGS) entry which is preliminary data.</text>
</comment>
<feature type="domain" description="FAD-binding PCMH-type" evidence="6">
    <location>
        <begin position="30"/>
        <end position="216"/>
    </location>
</feature>
<gene>
    <name evidence="7" type="ORF">Daus18300_003686</name>
</gene>
<dbReference type="PROSITE" id="PS51387">
    <property type="entry name" value="FAD_PCMH"/>
    <property type="match status" value="1"/>
</dbReference>
<dbReference type="PANTHER" id="PTHR42973">
    <property type="entry name" value="BINDING OXIDOREDUCTASE, PUTATIVE (AFU_ORTHOLOGUE AFUA_1G17690)-RELATED"/>
    <property type="match status" value="1"/>
</dbReference>
<evidence type="ECO:0000313" key="8">
    <source>
        <dbReference type="Proteomes" id="UP001583177"/>
    </source>
</evidence>
<keyword evidence="3" id="KW-0285">Flavoprotein</keyword>
<dbReference type="Gene3D" id="3.30.465.10">
    <property type="match status" value="2"/>
</dbReference>
<reference evidence="7 8" key="1">
    <citation type="journal article" date="2024" name="IMA Fungus">
        <title>IMA Genome - F19 : A genome assembly and annotation guide to empower mycologists, including annotated draft genome sequences of Ceratocystis pirilliformis, Diaporthe australafricana, Fusarium ophioides, Paecilomyces lecythidis, and Sporothrix stenoceras.</title>
        <authorList>
            <person name="Aylward J."/>
            <person name="Wilson A.M."/>
            <person name="Visagie C.M."/>
            <person name="Spraker J."/>
            <person name="Barnes I."/>
            <person name="Buitendag C."/>
            <person name="Ceriani C."/>
            <person name="Del Mar Angel L."/>
            <person name="du Plessis D."/>
            <person name="Fuchs T."/>
            <person name="Gasser K."/>
            <person name="Kramer D."/>
            <person name="Li W."/>
            <person name="Munsamy K."/>
            <person name="Piso A."/>
            <person name="Price J.L."/>
            <person name="Sonnekus B."/>
            <person name="Thomas C."/>
            <person name="van der Nest A."/>
            <person name="van Dijk A."/>
            <person name="van Heerden A."/>
            <person name="van Vuuren N."/>
            <person name="Yilmaz N."/>
            <person name="Duong T.A."/>
            <person name="van der Merwe N.A."/>
            <person name="Wingfield M.J."/>
            <person name="Wingfield B.D."/>
        </authorList>
    </citation>
    <scope>NUCLEOTIDE SEQUENCE [LARGE SCALE GENOMIC DNA]</scope>
    <source>
        <strain evidence="7 8">CMW 18300</strain>
    </source>
</reference>
<evidence type="ECO:0000256" key="1">
    <source>
        <dbReference type="ARBA" id="ARBA00001974"/>
    </source>
</evidence>
<keyword evidence="4" id="KW-0274">FAD</keyword>
<evidence type="ECO:0000259" key="6">
    <source>
        <dbReference type="PROSITE" id="PS51387"/>
    </source>
</evidence>
<accession>A0ABR3XEE0</accession>
<dbReference type="InterPro" id="IPR006094">
    <property type="entry name" value="Oxid_FAD_bind_N"/>
</dbReference>
<name>A0ABR3XEE0_9PEZI</name>
<comment type="cofactor">
    <cofactor evidence="1">
        <name>FAD</name>
        <dbReference type="ChEBI" id="CHEBI:57692"/>
    </cofactor>
</comment>
<evidence type="ECO:0000256" key="3">
    <source>
        <dbReference type="ARBA" id="ARBA00022630"/>
    </source>
</evidence>
<comment type="similarity">
    <text evidence="2">Belongs to the oxygen-dependent FAD-linked oxidoreductase family.</text>
</comment>
<dbReference type="SUPFAM" id="SSF56176">
    <property type="entry name" value="FAD-binding/transporter-associated domain-like"/>
    <property type="match status" value="1"/>
</dbReference>
<organism evidence="7 8">
    <name type="scientific">Diaporthe australafricana</name>
    <dbReference type="NCBI Taxonomy" id="127596"/>
    <lineage>
        <taxon>Eukaryota</taxon>
        <taxon>Fungi</taxon>
        <taxon>Dikarya</taxon>
        <taxon>Ascomycota</taxon>
        <taxon>Pezizomycotina</taxon>
        <taxon>Sordariomycetes</taxon>
        <taxon>Sordariomycetidae</taxon>
        <taxon>Diaporthales</taxon>
        <taxon>Diaporthaceae</taxon>
        <taxon>Diaporthe</taxon>
    </lineage>
</organism>